<evidence type="ECO:0000256" key="4">
    <source>
        <dbReference type="ARBA" id="ARBA00022840"/>
    </source>
</evidence>
<keyword evidence="5" id="KW-0175">Coiled coil</keyword>
<dbReference type="EMBL" id="JWZX01001752">
    <property type="protein sequence ID" value="KOO32526.1"/>
    <property type="molecule type" value="Genomic_DNA"/>
</dbReference>
<dbReference type="SMART" id="SM00382">
    <property type="entry name" value="AAA"/>
    <property type="match status" value="1"/>
</dbReference>
<evidence type="ECO:0000313" key="12">
    <source>
        <dbReference type="Proteomes" id="UP000037460"/>
    </source>
</evidence>
<evidence type="ECO:0000256" key="2">
    <source>
        <dbReference type="ARBA" id="ARBA00022741"/>
    </source>
</evidence>
<dbReference type="InterPro" id="IPR027417">
    <property type="entry name" value="P-loop_NTPase"/>
</dbReference>
<evidence type="ECO:0000256" key="5">
    <source>
        <dbReference type="ARBA" id="ARBA00023054"/>
    </source>
</evidence>
<keyword evidence="3" id="KW-1000">Mitochondrion outer membrane</keyword>
<dbReference type="GO" id="GO:0016887">
    <property type="term" value="F:ATP hydrolysis activity"/>
    <property type="evidence" value="ECO:0007669"/>
    <property type="project" value="InterPro"/>
</dbReference>
<organism evidence="11 12">
    <name type="scientific">Chrysochromulina tobinii</name>
    <dbReference type="NCBI Taxonomy" id="1460289"/>
    <lineage>
        <taxon>Eukaryota</taxon>
        <taxon>Haptista</taxon>
        <taxon>Haptophyta</taxon>
        <taxon>Prymnesiophyceae</taxon>
        <taxon>Prymnesiales</taxon>
        <taxon>Chrysochromulinaceae</taxon>
        <taxon>Chrysochromulina</taxon>
    </lineage>
</organism>
<keyword evidence="9" id="KW-1133">Transmembrane helix</keyword>
<dbReference type="AlphaFoldDB" id="A0A0M0K0X2"/>
<evidence type="ECO:0000256" key="8">
    <source>
        <dbReference type="SAM" id="MobiDB-lite"/>
    </source>
</evidence>
<dbReference type="Pfam" id="PF00004">
    <property type="entry name" value="AAA"/>
    <property type="match status" value="1"/>
</dbReference>
<protein>
    <submittedName>
        <fullName evidence="11">ATPase family aaa domain-containing protein 1</fullName>
    </submittedName>
</protein>
<keyword evidence="6" id="KW-0496">Mitochondrion</keyword>
<dbReference type="InterPro" id="IPR003960">
    <property type="entry name" value="ATPase_AAA_CS"/>
</dbReference>
<dbReference type="Pfam" id="PF17862">
    <property type="entry name" value="AAA_lid_3"/>
    <property type="match status" value="1"/>
</dbReference>
<accession>A0A0M0K0X2</accession>
<comment type="caution">
    <text evidence="11">The sequence shown here is derived from an EMBL/GenBank/DDBJ whole genome shotgun (WGS) entry which is preliminary data.</text>
</comment>
<comment type="subcellular location">
    <subcellularLocation>
        <location evidence="1">Mitochondrion outer membrane</location>
        <topology evidence="1">Single-pass membrane protein</topology>
    </subcellularLocation>
</comment>
<evidence type="ECO:0000256" key="7">
    <source>
        <dbReference type="RuleBase" id="RU003651"/>
    </source>
</evidence>
<keyword evidence="9" id="KW-0812">Transmembrane</keyword>
<feature type="domain" description="AAA+ ATPase" evidence="10">
    <location>
        <begin position="129"/>
        <end position="267"/>
    </location>
</feature>
<keyword evidence="12" id="KW-1185">Reference proteome</keyword>
<evidence type="ECO:0000256" key="1">
    <source>
        <dbReference type="ARBA" id="ARBA00004572"/>
    </source>
</evidence>
<keyword evidence="9" id="KW-0472">Membrane</keyword>
<dbReference type="InterPro" id="IPR003593">
    <property type="entry name" value="AAA+_ATPase"/>
</dbReference>
<dbReference type="FunFam" id="3.40.50.300:FF:001025">
    <property type="entry name" value="ATPase family, AAA domain-containing 2B"/>
    <property type="match status" value="1"/>
</dbReference>
<feature type="transmembrane region" description="Helical" evidence="9">
    <location>
        <begin position="6"/>
        <end position="27"/>
    </location>
</feature>
<dbReference type="SUPFAM" id="SSF52540">
    <property type="entry name" value="P-loop containing nucleoside triphosphate hydrolases"/>
    <property type="match status" value="1"/>
</dbReference>
<keyword evidence="2 7" id="KW-0547">Nucleotide-binding</keyword>
<feature type="region of interest" description="Disordered" evidence="8">
    <location>
        <begin position="340"/>
        <end position="370"/>
    </location>
</feature>
<name>A0A0M0K0X2_9EUKA</name>
<dbReference type="Gene3D" id="3.40.50.300">
    <property type="entry name" value="P-loop containing nucleotide triphosphate hydrolases"/>
    <property type="match status" value="1"/>
</dbReference>
<dbReference type="InterPro" id="IPR003959">
    <property type="entry name" value="ATPase_AAA_core"/>
</dbReference>
<sequence length="474" mass="50627">MVSEALAAVVDVAALGLVAILCAQYVFNRYIERGSLPTASNKSNVNEKRLRLIEKLRGKPRLGPDGKPLKLTLREHELEVASDVISPSEIDVTFADIGGLQDIARQLQRHVLLPVTHPELFRQSKLLRPPKGILLHGPPGTGKTLLARAIAKEASVTFIALNPARLLSKWFGESNKLAMAYFTLAAKLSPSILFIDEIDCLFRSRGHEHEATAMIKSQFLSLWDGLLTAPASQHVIVVAATNKPADVDPAVLRRLPLSFQVDLPTAAGREDVLRLLLRDEPLAAGVDLRALAAATDGYSGSDLDQLCKTAAMRALDELLAADAADAEAAAAEATQADARLEVRHQASSSRAEGQSVADRRLPSETQTNTPCGASYGGGAVCLLSPAAGAPLSAQDGAAAPNEAVEPLMCSVRRGASEAGERVTGPRLQLRPLTLDDFLRARDVVRPTRGRFVGVHHEVGAAAPLASTFDEDLYD</sequence>
<reference evidence="12" key="1">
    <citation type="journal article" date="2015" name="PLoS Genet.">
        <title>Genome Sequence and Transcriptome Analyses of Chrysochromulina tobin: Metabolic Tools for Enhanced Algal Fitness in the Prominent Order Prymnesiales (Haptophyceae).</title>
        <authorList>
            <person name="Hovde B.T."/>
            <person name="Deodato C.R."/>
            <person name="Hunsperger H.M."/>
            <person name="Ryken S.A."/>
            <person name="Yost W."/>
            <person name="Jha R.K."/>
            <person name="Patterson J."/>
            <person name="Monnat R.J. Jr."/>
            <person name="Barlow S.B."/>
            <person name="Starkenburg S.R."/>
            <person name="Cattolico R.A."/>
        </authorList>
    </citation>
    <scope>NUCLEOTIDE SEQUENCE</scope>
    <source>
        <strain evidence="12">CCMP291</strain>
    </source>
</reference>
<dbReference type="InterPro" id="IPR041569">
    <property type="entry name" value="AAA_lid_3"/>
</dbReference>
<dbReference type="InterPro" id="IPR051701">
    <property type="entry name" value="Mito_OM_Translocase_MSP1"/>
</dbReference>
<keyword evidence="4 7" id="KW-0067">ATP-binding</keyword>
<dbReference type="PANTHER" id="PTHR45644:SF3">
    <property type="entry name" value="FI08533P-RELATED"/>
    <property type="match status" value="1"/>
</dbReference>
<dbReference type="Proteomes" id="UP000037460">
    <property type="component" value="Unassembled WGS sequence"/>
</dbReference>
<proteinExistence type="inferred from homology"/>
<dbReference type="Gene3D" id="1.10.8.60">
    <property type="match status" value="1"/>
</dbReference>
<dbReference type="OrthoDB" id="10254455at2759"/>
<dbReference type="GO" id="GO:0005741">
    <property type="term" value="C:mitochondrial outer membrane"/>
    <property type="evidence" value="ECO:0007669"/>
    <property type="project" value="UniProtKB-SubCell"/>
</dbReference>
<gene>
    <name evidence="11" type="ORF">Ctob_011885</name>
</gene>
<evidence type="ECO:0000256" key="9">
    <source>
        <dbReference type="SAM" id="Phobius"/>
    </source>
</evidence>
<dbReference type="PROSITE" id="PS00674">
    <property type="entry name" value="AAA"/>
    <property type="match status" value="1"/>
</dbReference>
<comment type="similarity">
    <text evidence="7">Belongs to the AAA ATPase family.</text>
</comment>
<evidence type="ECO:0000313" key="11">
    <source>
        <dbReference type="EMBL" id="KOO32526.1"/>
    </source>
</evidence>
<evidence type="ECO:0000259" key="10">
    <source>
        <dbReference type="SMART" id="SM00382"/>
    </source>
</evidence>
<dbReference type="GO" id="GO:0005524">
    <property type="term" value="F:ATP binding"/>
    <property type="evidence" value="ECO:0007669"/>
    <property type="project" value="UniProtKB-KW"/>
</dbReference>
<evidence type="ECO:0000256" key="3">
    <source>
        <dbReference type="ARBA" id="ARBA00022787"/>
    </source>
</evidence>
<evidence type="ECO:0000256" key="6">
    <source>
        <dbReference type="ARBA" id="ARBA00023128"/>
    </source>
</evidence>
<dbReference type="PANTHER" id="PTHR45644">
    <property type="entry name" value="AAA ATPASE, PUTATIVE (AFU_ORTHOLOGUE AFUA_2G12920)-RELATED-RELATED"/>
    <property type="match status" value="1"/>
</dbReference>